<dbReference type="STRING" id="51028.A0A158Q9U5"/>
<reference evidence="3 4" key="2">
    <citation type="submission" date="2018-10" db="EMBL/GenBank/DDBJ databases">
        <authorList>
            <consortium name="Pathogen Informatics"/>
        </authorList>
    </citation>
    <scope>NUCLEOTIDE SEQUENCE [LARGE SCALE GENOMIC DNA]</scope>
</reference>
<dbReference type="GO" id="GO:0005737">
    <property type="term" value="C:cytoplasm"/>
    <property type="evidence" value="ECO:0007669"/>
    <property type="project" value="TreeGrafter"/>
</dbReference>
<feature type="compositionally biased region" description="Basic residues" evidence="1">
    <location>
        <begin position="341"/>
        <end position="353"/>
    </location>
</feature>
<dbReference type="EMBL" id="UXUI01007457">
    <property type="protein sequence ID" value="VDD87693.1"/>
    <property type="molecule type" value="Genomic_DNA"/>
</dbReference>
<feature type="region of interest" description="Disordered" evidence="1">
    <location>
        <begin position="1461"/>
        <end position="1492"/>
    </location>
</feature>
<feature type="region of interest" description="Disordered" evidence="1">
    <location>
        <begin position="316"/>
        <end position="369"/>
    </location>
</feature>
<feature type="compositionally biased region" description="Polar residues" evidence="1">
    <location>
        <begin position="316"/>
        <end position="337"/>
    </location>
</feature>
<sequence>MSVVGTLPYLPPEVVRHQKCSKAMDIWSFGLVIWEMLTGLTPYEGDGRGYVLWQIGCFRKQTIPASCPDELKSIIERCWEDEPEKRPSFVQLLPEFEELCKVHHCNGHQKRQTSTLVDRKTIVPSYNRNTSNLPEREQKQPSSEEVELQMRKIAFLYQSEPKVKPHPPKGKKKPKACDISEPLDFVQKVSLTPKNPVTLYVVMCRFIGIWFAHVEESSERRKLVLEKVMSGSSSWEFVMCLCFIAAKSRNDLNTAVTPDRPDAFDFEIVKAEQNSNEYSSSGFATVPRTPKKYTAAPNFVTCSPYVVVQHMPSNSTPNLSQLNPAPSSSQRSLNVEESSPKLHRANGRRRKKDSGRNSTDYKGQSDKFNVETPIESVVEDERFDQGNLFENQQSLFPAKRITQPRSSSVSSTNGAKSNGKKHFFGISLFARKDRSPVQRPKNHKKGLNIMIHPRSSLGGILVSDSTSTFSALTTFRKKSKGMSSDDDDIVRTENSVTFVKSDKSPTAHGVIGSAAAQTVVNPKLEHSIESYSLNILDEVVVPTGKDMMENTSYVPPDAVNTKPVSYTTVCPTVSGSRSSSSSSVSWDDTVPCPSYVMPNLSYSRLPKEKPDCQDSFVCLDTDVTGGVENDDEICGNNSCSSHGSEPGFSYENLGGMFNTSYTRLSSDGCDLYVSASNIQHTQLNSSAIHDSSCILFGSQKIDENSPSFRKELSTNQYLNFNLQPLTRTGSSYTISQRPITLDLHQPSTPAESGIATAGSSCQSLSSSENIVPLLAELALKRAPKIPPRPKRKSEDDNVSRQRLSPVSQSPSDRKLISTAIAYELLVARSGSATDEAYCSSVAGATLKVYLSVVLVRFRRGLLGDASIVGVVSRKAFVKEVGDITMLCACDSELLKLVDANGTEVEFYSAGSLALEVSVVFFDSFKDTVYYCLNNVRLIFELITGLPAVWGPENGQCDGVMSKFSSLYDKNKSNVAASILEEACYREGYGVDFYRLVHCGIPLDLSLPFRLTGLPNNVTLEMERFSHSSHISEVDVAFQLPSGERKCLKFSLSNTLMEVVRRFAEEFNIDLLKGGEEGYIPSCSYINKTYRGADLLEGTTLKSMGMAGGSRICLRFNMIQMVPEEISLLHKRSEEEANRKRKLMAFFDQKKAENEKREQLFKARSEAYGHNLENKFVGIGGITKASALQIHLLSRNELSWLNFPEEEKVGSVTQLDKKASSFLQKDSPKDKEELNVFEPKLSRDLNSEGGLLVDDRSLNMTVEECDRHPFLFSLMDCNVLEDSELFEEEDGFYELTAADARKLQKELHEQATMERCLIPRSFIEKENKQRKLTAFQNAVIRFVFGSGSVVQTCFYSCEPASRLYDCVASWFSEKLQFTLSFGLKQWIKNDTTKNLVDIDAAPSSRIYVNFIKSKVDYERLLLIPGLKCGTRKEADAVCKKWLSANSAFVSFKPKLEFEEENQESVFSSESASRDDVKSFKKSSTPTPKWFKKL</sequence>
<dbReference type="WBParaSite" id="EVEC_0000312801-mRNA-1">
    <property type="protein sequence ID" value="EVEC_0000312801-mRNA-1"/>
    <property type="gene ID" value="EVEC_0000312801"/>
</dbReference>
<proteinExistence type="predicted"/>
<reference evidence="5" key="1">
    <citation type="submission" date="2016-04" db="UniProtKB">
        <authorList>
            <consortium name="WormBaseParasite"/>
        </authorList>
    </citation>
    <scope>IDENTIFICATION</scope>
</reference>
<dbReference type="Gene3D" id="1.10.510.10">
    <property type="entry name" value="Transferase(Phosphotransferase) domain 1"/>
    <property type="match status" value="1"/>
</dbReference>
<dbReference type="SUPFAM" id="SSF56112">
    <property type="entry name" value="Protein kinase-like (PK-like)"/>
    <property type="match status" value="1"/>
</dbReference>
<evidence type="ECO:0000256" key="1">
    <source>
        <dbReference type="SAM" id="MobiDB-lite"/>
    </source>
</evidence>
<dbReference type="OrthoDB" id="440781at2759"/>
<feature type="region of interest" description="Disordered" evidence="1">
    <location>
        <begin position="784"/>
        <end position="810"/>
    </location>
</feature>
<feature type="compositionally biased region" description="Low complexity" evidence="1">
    <location>
        <begin position="1480"/>
        <end position="1492"/>
    </location>
</feature>
<keyword evidence="4" id="KW-1185">Reference proteome</keyword>
<evidence type="ECO:0000313" key="4">
    <source>
        <dbReference type="Proteomes" id="UP000274131"/>
    </source>
</evidence>
<accession>A0A158Q9U5</accession>
<dbReference type="Gene3D" id="3.10.20.90">
    <property type="entry name" value="Phosphatidylinositol 3-kinase Catalytic Subunit, Chain A, domain 1"/>
    <property type="match status" value="1"/>
</dbReference>
<dbReference type="InterPro" id="IPR059238">
    <property type="entry name" value="UBX1_UBXN9"/>
</dbReference>
<gene>
    <name evidence="3" type="ORF">EVEC_LOCUS2836</name>
</gene>
<dbReference type="InterPro" id="IPR001245">
    <property type="entry name" value="Ser-Thr/Tyr_kinase_cat_dom"/>
</dbReference>
<dbReference type="GO" id="GO:0006886">
    <property type="term" value="P:intracellular protein transport"/>
    <property type="evidence" value="ECO:0007669"/>
    <property type="project" value="TreeGrafter"/>
</dbReference>
<dbReference type="SUPFAM" id="SSF54236">
    <property type="entry name" value="Ubiquitin-like"/>
    <property type="match status" value="1"/>
</dbReference>
<dbReference type="InterPro" id="IPR029071">
    <property type="entry name" value="Ubiquitin-like_domsf"/>
</dbReference>
<dbReference type="InterPro" id="IPR011009">
    <property type="entry name" value="Kinase-like_dom_sf"/>
</dbReference>
<dbReference type="CDD" id="cd17075">
    <property type="entry name" value="UBX1_UBXN9"/>
    <property type="match status" value="1"/>
</dbReference>
<evidence type="ECO:0000259" key="2">
    <source>
        <dbReference type="PROSITE" id="PS50011"/>
    </source>
</evidence>
<dbReference type="InterPro" id="IPR000719">
    <property type="entry name" value="Prot_kinase_dom"/>
</dbReference>
<feature type="compositionally biased region" description="Polar residues" evidence="1">
    <location>
        <begin position="800"/>
        <end position="810"/>
    </location>
</feature>
<dbReference type="PROSITE" id="PS50011">
    <property type="entry name" value="PROTEIN_KINASE_DOM"/>
    <property type="match status" value="1"/>
</dbReference>
<dbReference type="InterPro" id="IPR021569">
    <property type="entry name" value="TUG-UBL1"/>
</dbReference>
<dbReference type="GO" id="GO:0005634">
    <property type="term" value="C:nucleus"/>
    <property type="evidence" value="ECO:0007669"/>
    <property type="project" value="TreeGrafter"/>
</dbReference>
<dbReference type="Proteomes" id="UP000274131">
    <property type="component" value="Unassembled WGS sequence"/>
</dbReference>
<evidence type="ECO:0000313" key="5">
    <source>
        <dbReference type="WBParaSite" id="EVEC_0000312801-mRNA-1"/>
    </source>
</evidence>
<name>A0A158Q9U5_ENTVE</name>
<dbReference type="PANTHER" id="PTHR46467:SF1">
    <property type="entry name" value="TETHER CONTAINING UBX DOMAIN FOR GLUT4"/>
    <property type="match status" value="1"/>
</dbReference>
<protein>
    <submittedName>
        <fullName evidence="5">Protein kinase domain-containing protein</fullName>
    </submittedName>
</protein>
<dbReference type="GO" id="GO:0012506">
    <property type="term" value="C:vesicle membrane"/>
    <property type="evidence" value="ECO:0007669"/>
    <property type="project" value="TreeGrafter"/>
</dbReference>
<dbReference type="GO" id="GO:0005524">
    <property type="term" value="F:ATP binding"/>
    <property type="evidence" value="ECO:0007669"/>
    <property type="project" value="InterPro"/>
</dbReference>
<feature type="domain" description="Protein kinase" evidence="2">
    <location>
        <begin position="1"/>
        <end position="99"/>
    </location>
</feature>
<organism evidence="5">
    <name type="scientific">Enterobius vermicularis</name>
    <name type="common">Human pinworm</name>
    <dbReference type="NCBI Taxonomy" id="51028"/>
    <lineage>
        <taxon>Eukaryota</taxon>
        <taxon>Metazoa</taxon>
        <taxon>Ecdysozoa</taxon>
        <taxon>Nematoda</taxon>
        <taxon>Chromadorea</taxon>
        <taxon>Rhabditida</taxon>
        <taxon>Spirurina</taxon>
        <taxon>Oxyuridomorpha</taxon>
        <taxon>Oxyuroidea</taxon>
        <taxon>Oxyuridae</taxon>
        <taxon>Enterobius</taxon>
    </lineage>
</organism>
<dbReference type="Pfam" id="PF11470">
    <property type="entry name" value="TUG-UBL1"/>
    <property type="match status" value="1"/>
</dbReference>
<dbReference type="GO" id="GO:0042593">
    <property type="term" value="P:glucose homeostasis"/>
    <property type="evidence" value="ECO:0007669"/>
    <property type="project" value="TreeGrafter"/>
</dbReference>
<dbReference type="Pfam" id="PF07714">
    <property type="entry name" value="PK_Tyr_Ser-Thr"/>
    <property type="match status" value="1"/>
</dbReference>
<evidence type="ECO:0000313" key="3">
    <source>
        <dbReference type="EMBL" id="VDD87693.1"/>
    </source>
</evidence>
<dbReference type="PANTHER" id="PTHR46467">
    <property type="entry name" value="TETHER CONTAINING UBX DOMAIN FOR GLUT4"/>
    <property type="match status" value="1"/>
</dbReference>
<dbReference type="GO" id="GO:0004672">
    <property type="term" value="F:protein kinase activity"/>
    <property type="evidence" value="ECO:0007669"/>
    <property type="project" value="InterPro"/>
</dbReference>